<organism evidence="2 3">
    <name type="scientific">Agromyces bauzanensis</name>
    <dbReference type="NCBI Taxonomy" id="1308924"/>
    <lineage>
        <taxon>Bacteria</taxon>
        <taxon>Bacillati</taxon>
        <taxon>Actinomycetota</taxon>
        <taxon>Actinomycetes</taxon>
        <taxon>Micrococcales</taxon>
        <taxon>Microbacteriaceae</taxon>
        <taxon>Agromyces</taxon>
    </lineage>
</organism>
<sequence>MAAVSSFLGRAPLIGVAPLEGEQIDPAAAESVVEYERLRCHMDAHWLHYAQAVWAREDPDQRLLRLQQYGPAASQIENELIGFHGDRGAFPLREPFTIEEIDLANLIEEIDADRKKLEDESKVQPILISMPTPGTLLEAVTGECDACETYIDESRAIDVRLQGARAAIEEVEADRRRQRVADHDLSDPSPPSNATLVVEVKQEGASPPGGGNP</sequence>
<evidence type="ECO:0000256" key="1">
    <source>
        <dbReference type="SAM" id="MobiDB-lite"/>
    </source>
</evidence>
<feature type="compositionally biased region" description="Basic and acidic residues" evidence="1">
    <location>
        <begin position="173"/>
        <end position="186"/>
    </location>
</feature>
<gene>
    <name evidence="2" type="ORF">GCM10011372_13180</name>
</gene>
<protein>
    <submittedName>
        <fullName evidence="2">Uncharacterized protein</fullName>
    </submittedName>
</protein>
<evidence type="ECO:0000313" key="3">
    <source>
        <dbReference type="Proteomes" id="UP000636956"/>
    </source>
</evidence>
<accession>A0A917PGV0</accession>
<proteinExistence type="predicted"/>
<feature type="region of interest" description="Disordered" evidence="1">
    <location>
        <begin position="173"/>
        <end position="213"/>
    </location>
</feature>
<comment type="caution">
    <text evidence="2">The sequence shown here is derived from an EMBL/GenBank/DDBJ whole genome shotgun (WGS) entry which is preliminary data.</text>
</comment>
<dbReference type="EMBL" id="BMMD01000006">
    <property type="protein sequence ID" value="GGJ76347.1"/>
    <property type="molecule type" value="Genomic_DNA"/>
</dbReference>
<name>A0A917PGV0_9MICO</name>
<keyword evidence="3" id="KW-1185">Reference proteome</keyword>
<reference evidence="2" key="1">
    <citation type="journal article" date="2014" name="Int. J. Syst. Evol. Microbiol.">
        <title>Complete genome sequence of Corynebacterium casei LMG S-19264T (=DSM 44701T), isolated from a smear-ripened cheese.</title>
        <authorList>
            <consortium name="US DOE Joint Genome Institute (JGI-PGF)"/>
            <person name="Walter F."/>
            <person name="Albersmeier A."/>
            <person name="Kalinowski J."/>
            <person name="Ruckert C."/>
        </authorList>
    </citation>
    <scope>NUCLEOTIDE SEQUENCE</scope>
    <source>
        <strain evidence="2">CGMCC 1.8984</strain>
    </source>
</reference>
<reference evidence="2" key="2">
    <citation type="submission" date="2020-09" db="EMBL/GenBank/DDBJ databases">
        <authorList>
            <person name="Sun Q."/>
            <person name="Zhou Y."/>
        </authorList>
    </citation>
    <scope>NUCLEOTIDE SEQUENCE</scope>
    <source>
        <strain evidence="2">CGMCC 1.8984</strain>
    </source>
</reference>
<evidence type="ECO:0000313" key="2">
    <source>
        <dbReference type="EMBL" id="GGJ76347.1"/>
    </source>
</evidence>
<dbReference type="Proteomes" id="UP000636956">
    <property type="component" value="Unassembled WGS sequence"/>
</dbReference>
<dbReference type="AlphaFoldDB" id="A0A917PGV0"/>